<accession>A0A7J0BKH8</accession>
<comment type="caution">
    <text evidence="1">The sequence shown here is derived from an EMBL/GenBank/DDBJ whole genome shotgun (WGS) entry which is preliminary data.</text>
</comment>
<dbReference type="Proteomes" id="UP000503840">
    <property type="component" value="Unassembled WGS sequence"/>
</dbReference>
<organism evidence="1 2">
    <name type="scientific">Desulfovibrio subterraneus</name>
    <dbReference type="NCBI Taxonomy" id="2718620"/>
    <lineage>
        <taxon>Bacteria</taxon>
        <taxon>Pseudomonadati</taxon>
        <taxon>Thermodesulfobacteriota</taxon>
        <taxon>Desulfovibrionia</taxon>
        <taxon>Desulfovibrionales</taxon>
        <taxon>Desulfovibrionaceae</taxon>
        <taxon>Desulfovibrio</taxon>
    </lineage>
</organism>
<dbReference type="EMBL" id="BLVO01000013">
    <property type="protein sequence ID" value="GFM34180.1"/>
    <property type="molecule type" value="Genomic_DNA"/>
</dbReference>
<keyword evidence="2" id="KW-1185">Reference proteome</keyword>
<name>A0A7J0BKH8_9BACT</name>
<gene>
    <name evidence="1" type="ORF">DSM101010T_25450</name>
</gene>
<sequence>MVACLVLKDITRIAYRNAIYNYESFCVKDKCKEEKEFNAVAWDGLNKNETWAMRLLL</sequence>
<dbReference type="AlphaFoldDB" id="A0A7J0BKH8"/>
<evidence type="ECO:0000313" key="2">
    <source>
        <dbReference type="Proteomes" id="UP000503840"/>
    </source>
</evidence>
<reference evidence="1 2" key="1">
    <citation type="submission" date="2020-05" db="EMBL/GenBank/DDBJ databases">
        <title>Draft genome sequence of Desulfovibrio sp. strain HN2T.</title>
        <authorList>
            <person name="Ueno A."/>
            <person name="Tamazawa S."/>
            <person name="Tamamura S."/>
            <person name="Murakami T."/>
            <person name="Kiyama T."/>
            <person name="Inomata H."/>
            <person name="Amano Y."/>
            <person name="Miyakawa K."/>
            <person name="Tamaki H."/>
            <person name="Naganuma T."/>
            <person name="Kaneko K."/>
        </authorList>
    </citation>
    <scope>NUCLEOTIDE SEQUENCE [LARGE SCALE GENOMIC DNA]</scope>
    <source>
        <strain evidence="1 2">HN2</strain>
    </source>
</reference>
<evidence type="ECO:0000313" key="1">
    <source>
        <dbReference type="EMBL" id="GFM34180.1"/>
    </source>
</evidence>
<proteinExistence type="predicted"/>
<protein>
    <submittedName>
        <fullName evidence="1">Uncharacterized protein</fullName>
    </submittedName>
</protein>